<dbReference type="PROSITE" id="PS00028">
    <property type="entry name" value="ZINC_FINGER_C2H2_1"/>
    <property type="match status" value="1"/>
</dbReference>
<dbReference type="AlphaFoldDB" id="A0AA35U3V9"/>
<dbReference type="EMBL" id="CASHTH010004512">
    <property type="protein sequence ID" value="CAI8058402.1"/>
    <property type="molecule type" value="Genomic_DNA"/>
</dbReference>
<sequence length="495" mass="57002">MRQTSASGTYKTPPTNFTASIREGSSSLALSTTRAPQIPAHTTWCALNRKHCNMENSTSAEEECEATGPLLDPTAREFTPVWPLPPAPHLRSAALKPLLFPEPHGEDRSHLLRRSRDLPLPCVLCDRCFGESGSEGEEEEEGGRWERGRDALLCHFLDDHCIVVHQVEYIASLRSYCQYWRERLTRSNISTYCPVIRTNTHPTDPGPSKDYYLMSDALPEDRQLRQSLQLARLEAVLEQQQSERQDSEFKRSCLFCGLVVMGNRALLLRHMLESHGFSVGQPNNLVFVSEFLDLLQEKLDKLLCLYCEKLFKDRNTLKEHMRKKQHKKINPNNTEYDRFYVVNYQESGRGWREIMADEADDSTHPHRDEDWGDWNEDRQPLLHCLFCPSFTSPSLSSLTCHMKEVHRFDWAESVGCHNYYLQVKAVNYLRRQVSRQRCPACHAHCSSEAHLVLHMEVKGHCSLPSDLSIWNQAQYLFPTFENDALLCCLDDNSTD</sequence>
<evidence type="ECO:0000259" key="7">
    <source>
        <dbReference type="PROSITE" id="PS50157"/>
    </source>
</evidence>
<feature type="region of interest" description="Disordered" evidence="6">
    <location>
        <begin position="1"/>
        <end position="34"/>
    </location>
</feature>
<gene>
    <name evidence="8" type="ORF">GBAR_LOCUS31758</name>
</gene>
<dbReference type="InterPro" id="IPR013087">
    <property type="entry name" value="Znf_C2H2_type"/>
</dbReference>
<dbReference type="SMART" id="SM00355">
    <property type="entry name" value="ZnF_C2H2"/>
    <property type="match status" value="4"/>
</dbReference>
<evidence type="ECO:0000313" key="8">
    <source>
        <dbReference type="EMBL" id="CAI8058402.1"/>
    </source>
</evidence>
<dbReference type="GO" id="GO:0008270">
    <property type="term" value="F:zinc ion binding"/>
    <property type="evidence" value="ECO:0007669"/>
    <property type="project" value="UniProtKB-KW"/>
</dbReference>
<dbReference type="Proteomes" id="UP001174909">
    <property type="component" value="Unassembled WGS sequence"/>
</dbReference>
<dbReference type="InterPro" id="IPR041661">
    <property type="entry name" value="ZN622/Rei1/Reh1_Znf-C2H2"/>
</dbReference>
<dbReference type="Pfam" id="PF12756">
    <property type="entry name" value="zf-C2H2_2"/>
    <property type="match status" value="2"/>
</dbReference>
<evidence type="ECO:0000256" key="5">
    <source>
        <dbReference type="PROSITE-ProRule" id="PRU00042"/>
    </source>
</evidence>
<evidence type="ECO:0000256" key="4">
    <source>
        <dbReference type="ARBA" id="ARBA00034119"/>
    </source>
</evidence>
<keyword evidence="1" id="KW-0479">Metal-binding</keyword>
<comment type="caution">
    <text evidence="8">The sequence shown here is derived from an EMBL/GenBank/DDBJ whole genome shotgun (WGS) entry which is preliminary data.</text>
</comment>
<dbReference type="PANTHER" id="PTHR13267:SF3">
    <property type="entry name" value="ZINC FINGER PROTEIN 277"/>
    <property type="match status" value="1"/>
</dbReference>
<accession>A0AA35U3V9</accession>
<dbReference type="PROSITE" id="PS50157">
    <property type="entry name" value="ZINC_FINGER_C2H2_2"/>
    <property type="match status" value="1"/>
</dbReference>
<name>A0AA35U3V9_GEOBA</name>
<organism evidence="8 9">
    <name type="scientific">Geodia barretti</name>
    <name type="common">Barrett's horny sponge</name>
    <dbReference type="NCBI Taxonomy" id="519541"/>
    <lineage>
        <taxon>Eukaryota</taxon>
        <taxon>Metazoa</taxon>
        <taxon>Porifera</taxon>
        <taxon>Demospongiae</taxon>
        <taxon>Heteroscleromorpha</taxon>
        <taxon>Tetractinellida</taxon>
        <taxon>Astrophorina</taxon>
        <taxon>Geodiidae</taxon>
        <taxon>Geodia</taxon>
    </lineage>
</organism>
<keyword evidence="3" id="KW-0862">Zinc</keyword>
<evidence type="ECO:0000313" key="9">
    <source>
        <dbReference type="Proteomes" id="UP001174909"/>
    </source>
</evidence>
<evidence type="ECO:0000256" key="1">
    <source>
        <dbReference type="ARBA" id="ARBA00022723"/>
    </source>
</evidence>
<evidence type="ECO:0000256" key="3">
    <source>
        <dbReference type="ARBA" id="ARBA00022833"/>
    </source>
</evidence>
<dbReference type="InterPro" id="IPR036236">
    <property type="entry name" value="Znf_C2H2_sf"/>
</dbReference>
<dbReference type="InterPro" id="IPR040048">
    <property type="entry name" value="ZNF277"/>
</dbReference>
<dbReference type="PANTHER" id="PTHR13267">
    <property type="entry name" value="ZINC FINGER PROTEIN 277"/>
    <property type="match status" value="1"/>
</dbReference>
<dbReference type="SUPFAM" id="SSF57667">
    <property type="entry name" value="beta-beta-alpha zinc fingers"/>
    <property type="match status" value="2"/>
</dbReference>
<keyword evidence="9" id="KW-1185">Reference proteome</keyword>
<comment type="similarity">
    <text evidence="4">Belongs to the ZNF277 family.</text>
</comment>
<proteinExistence type="inferred from homology"/>
<evidence type="ECO:0000256" key="6">
    <source>
        <dbReference type="SAM" id="MobiDB-lite"/>
    </source>
</evidence>
<dbReference type="Gene3D" id="3.30.160.60">
    <property type="entry name" value="Classic Zinc Finger"/>
    <property type="match status" value="1"/>
</dbReference>
<keyword evidence="2 5" id="KW-0863">Zinc-finger</keyword>
<protein>
    <submittedName>
        <fullName evidence="8">Zinc finger protein 277</fullName>
    </submittedName>
</protein>
<feature type="domain" description="C2H2-type" evidence="7">
    <location>
        <begin position="302"/>
        <end position="331"/>
    </location>
</feature>
<evidence type="ECO:0000256" key="2">
    <source>
        <dbReference type="ARBA" id="ARBA00022771"/>
    </source>
</evidence>
<reference evidence="8" key="1">
    <citation type="submission" date="2023-03" db="EMBL/GenBank/DDBJ databases">
        <authorList>
            <person name="Steffen K."/>
            <person name="Cardenas P."/>
        </authorList>
    </citation>
    <scope>NUCLEOTIDE SEQUENCE</scope>
</reference>